<protein>
    <submittedName>
        <fullName evidence="2">DUF3859 domain-containing protein</fullName>
    </submittedName>
</protein>
<dbReference type="OrthoDB" id="9789349at2"/>
<dbReference type="Proteomes" id="UP000219285">
    <property type="component" value="Chromosome"/>
</dbReference>
<dbReference type="EMBL" id="CP052766">
    <property type="protein sequence ID" value="QJR79748.1"/>
    <property type="molecule type" value="Genomic_DNA"/>
</dbReference>
<evidence type="ECO:0000259" key="1">
    <source>
        <dbReference type="Pfam" id="PF12975"/>
    </source>
</evidence>
<proteinExistence type="predicted"/>
<organism evidence="2 3">
    <name type="scientific">Alteromonas pelagimontana</name>
    <dbReference type="NCBI Taxonomy" id="1858656"/>
    <lineage>
        <taxon>Bacteria</taxon>
        <taxon>Pseudomonadati</taxon>
        <taxon>Pseudomonadota</taxon>
        <taxon>Gammaproteobacteria</taxon>
        <taxon>Alteromonadales</taxon>
        <taxon>Alteromonadaceae</taxon>
        <taxon>Alteromonas/Salinimonas group</taxon>
        <taxon>Alteromonas</taxon>
    </lineage>
</organism>
<dbReference type="Gene3D" id="2.60.40.2390">
    <property type="match status" value="1"/>
</dbReference>
<sequence length="153" mass="17915">MAKPKILIEIESYGIYTQWDSQDKALPKVRQFTTTVPAKVDIEFGLIISIKKAKNKKIRYCIYHPDIPDKNGEPMPPFDGEEYIRSNDWNFYLGDTLWEPLHDKVGDWRMTLELEGEVIAEKTFSVEEELPYEGADFWYRNRREGIKGKAAPR</sequence>
<keyword evidence="3" id="KW-1185">Reference proteome</keyword>
<feature type="domain" description="DUF3859" evidence="1">
    <location>
        <begin position="6"/>
        <end position="126"/>
    </location>
</feature>
<evidence type="ECO:0000313" key="2">
    <source>
        <dbReference type="EMBL" id="QJR79748.1"/>
    </source>
</evidence>
<evidence type="ECO:0000313" key="3">
    <source>
        <dbReference type="Proteomes" id="UP000219285"/>
    </source>
</evidence>
<gene>
    <name evidence="2" type="ORF">CA267_002525</name>
</gene>
<reference evidence="2 3" key="2">
    <citation type="submission" date="2020-04" db="EMBL/GenBank/DDBJ databases">
        <title>Complete genome sequence of Alteromonas pelagimontana 5.12T.</title>
        <authorList>
            <person name="Sinha R.K."/>
            <person name="Krishnan K.P."/>
            <person name="Kurian J.P."/>
        </authorList>
    </citation>
    <scope>NUCLEOTIDE SEQUENCE [LARGE SCALE GENOMIC DNA]</scope>
    <source>
        <strain evidence="2 3">5.12</strain>
    </source>
</reference>
<reference evidence="3" key="1">
    <citation type="submission" date="2014-12" db="EMBL/GenBank/DDBJ databases">
        <title>Complete genome sequence of a multi-drug resistant Klebsiella pneumoniae.</title>
        <authorList>
            <person name="Hua X."/>
            <person name="Chen Q."/>
            <person name="Li X."/>
            <person name="Feng Y."/>
            <person name="Ruan Z."/>
            <person name="Yu Y."/>
        </authorList>
    </citation>
    <scope>NUCLEOTIDE SEQUENCE [LARGE SCALE GENOMIC DNA]</scope>
    <source>
        <strain evidence="3">5.12</strain>
    </source>
</reference>
<dbReference type="RefSeq" id="WP_075608939.1">
    <property type="nucleotide sequence ID" value="NZ_CP052766.1"/>
</dbReference>
<dbReference type="InterPro" id="IPR024331">
    <property type="entry name" value="DUF3859"/>
</dbReference>
<dbReference type="AlphaFoldDB" id="A0A6M4MA99"/>
<dbReference type="KEGG" id="apel:CA267_002525"/>
<accession>A0A6M4MA99</accession>
<name>A0A6M4MA99_9ALTE</name>
<dbReference type="Pfam" id="PF12975">
    <property type="entry name" value="DUF3859"/>
    <property type="match status" value="1"/>
</dbReference>